<dbReference type="InterPro" id="IPR024079">
    <property type="entry name" value="MetalloPept_cat_dom_sf"/>
</dbReference>
<feature type="compositionally biased region" description="Low complexity" evidence="3">
    <location>
        <begin position="422"/>
        <end position="435"/>
    </location>
</feature>
<keyword evidence="2" id="KW-0964">Secreted</keyword>
<sequence length="522" mass="53527">MWTYAEGNTSGASQGQVDLVMSLVEDAANYWGRYLDFHASASLDVLVNIVSLGGDTLAQAGTDFFFQGSSGGSDIYQAVTINEIDTGADLNGGSADIEIDVNLDSILAEEFYYGGEDEPGVPFSKYDLFTVLLHEIGHGLGFLSFLTEPGTDKAVYDLSVQQLSGDYYFTGATAVSVYGSNVPLDTEPSHIATSPIDLLGASLFNGQRLVLSALDLAILADAGLPVLAPTSGADVIYGFESSLYGVSYVGGDDNINLLDGADVYYGLSGDDTIRGGGDNDTIEGGAGFDLIYGDNGDDYIDGGSENDDLRGSAGNDTVLGGYGRDVIRGNSGDDDIRGGAGGDTLAGGLDNDEIRGASGDDAMKGEAGNDLISSGIDDDLAKGNEGADTLLGGDGNDFLQGNPGDDMLFGQAGNDDLRGGNDNDTLDGGSGNDTLRGNSGDDVFVYAPGADDDLIIGFEGGAGAGDVIDLSVYNGVFDSFADVQAAAVDDGFGNVVIELGGGDSITLANTIEASLNADDFLF</sequence>
<dbReference type="Gene3D" id="3.40.390.10">
    <property type="entry name" value="Collagenase (Catalytic Domain)"/>
    <property type="match status" value="1"/>
</dbReference>
<dbReference type="Gene3D" id="2.150.10.10">
    <property type="entry name" value="Serralysin-like metalloprotease, C-terminal"/>
    <property type="match status" value="3"/>
</dbReference>
<dbReference type="PROSITE" id="PS00330">
    <property type="entry name" value="HEMOLYSIN_CALCIUM"/>
    <property type="match status" value="2"/>
</dbReference>
<name>A0ABW1KTG5_9PROT</name>
<evidence type="ECO:0000256" key="1">
    <source>
        <dbReference type="ARBA" id="ARBA00004613"/>
    </source>
</evidence>
<dbReference type="SUPFAM" id="SSF55486">
    <property type="entry name" value="Metalloproteases ('zincins'), catalytic domain"/>
    <property type="match status" value="1"/>
</dbReference>
<dbReference type="PRINTS" id="PR00313">
    <property type="entry name" value="CABNDNGRPT"/>
</dbReference>
<accession>A0ABW1KTG5</accession>
<evidence type="ECO:0000313" key="4">
    <source>
        <dbReference type="EMBL" id="MFC6035229.1"/>
    </source>
</evidence>
<protein>
    <submittedName>
        <fullName evidence="4">Calcium-binding protein</fullName>
    </submittedName>
</protein>
<dbReference type="Proteomes" id="UP001596116">
    <property type="component" value="Unassembled WGS sequence"/>
</dbReference>
<proteinExistence type="predicted"/>
<comment type="caution">
    <text evidence="4">The sequence shown here is derived from an EMBL/GenBank/DDBJ whole genome shotgun (WGS) entry which is preliminary data.</text>
</comment>
<comment type="subcellular location">
    <subcellularLocation>
        <location evidence="1">Secreted</location>
    </subcellularLocation>
</comment>
<dbReference type="PANTHER" id="PTHR38340:SF1">
    <property type="entry name" value="S-LAYER PROTEIN"/>
    <property type="match status" value="1"/>
</dbReference>
<dbReference type="PANTHER" id="PTHR38340">
    <property type="entry name" value="S-LAYER PROTEIN"/>
    <property type="match status" value="1"/>
</dbReference>
<dbReference type="InterPro" id="IPR001343">
    <property type="entry name" value="Hemolysn_Ca-bd"/>
</dbReference>
<dbReference type="RefSeq" id="WP_379879446.1">
    <property type="nucleotide sequence ID" value="NZ_JBHPON010000001.1"/>
</dbReference>
<dbReference type="InterPro" id="IPR018511">
    <property type="entry name" value="Hemolysin-typ_Ca-bd_CS"/>
</dbReference>
<feature type="region of interest" description="Disordered" evidence="3">
    <location>
        <begin position="391"/>
        <end position="437"/>
    </location>
</feature>
<reference evidence="4 5" key="1">
    <citation type="submission" date="2024-09" db="EMBL/GenBank/DDBJ databases">
        <authorList>
            <person name="Zhang Z.-H."/>
        </authorList>
    </citation>
    <scope>NUCLEOTIDE SEQUENCE [LARGE SCALE GENOMIC DNA]</scope>
    <source>
        <strain evidence="4 5">HHTR114</strain>
    </source>
</reference>
<dbReference type="InterPro" id="IPR011049">
    <property type="entry name" value="Serralysin-like_metalloprot_C"/>
</dbReference>
<organism evidence="4 5">
    <name type="scientific">Hyphococcus aureus</name>
    <dbReference type="NCBI Taxonomy" id="2666033"/>
    <lineage>
        <taxon>Bacteria</taxon>
        <taxon>Pseudomonadati</taxon>
        <taxon>Pseudomonadota</taxon>
        <taxon>Alphaproteobacteria</taxon>
        <taxon>Parvularculales</taxon>
        <taxon>Parvularculaceae</taxon>
        <taxon>Hyphococcus</taxon>
    </lineage>
</organism>
<dbReference type="InterPro" id="IPR050557">
    <property type="entry name" value="RTX_toxin/Mannuronan_C5-epim"/>
</dbReference>
<evidence type="ECO:0000256" key="2">
    <source>
        <dbReference type="ARBA" id="ARBA00022525"/>
    </source>
</evidence>
<gene>
    <name evidence="4" type="ORF">ACFMB1_06715</name>
</gene>
<dbReference type="SUPFAM" id="SSF51120">
    <property type="entry name" value="beta-Roll"/>
    <property type="match status" value="2"/>
</dbReference>
<dbReference type="Pfam" id="PF00353">
    <property type="entry name" value="HemolysinCabind"/>
    <property type="match status" value="6"/>
</dbReference>
<keyword evidence="5" id="KW-1185">Reference proteome</keyword>
<dbReference type="EMBL" id="JBHPON010000001">
    <property type="protein sequence ID" value="MFC6035229.1"/>
    <property type="molecule type" value="Genomic_DNA"/>
</dbReference>
<evidence type="ECO:0000313" key="5">
    <source>
        <dbReference type="Proteomes" id="UP001596116"/>
    </source>
</evidence>
<feature type="region of interest" description="Disordered" evidence="3">
    <location>
        <begin position="330"/>
        <end position="370"/>
    </location>
</feature>
<evidence type="ECO:0000256" key="3">
    <source>
        <dbReference type="SAM" id="MobiDB-lite"/>
    </source>
</evidence>